<dbReference type="Proteomes" id="UP000281553">
    <property type="component" value="Unassembled WGS sequence"/>
</dbReference>
<feature type="non-terminal residue" evidence="2">
    <location>
        <position position="79"/>
    </location>
</feature>
<evidence type="ECO:0000313" key="3">
    <source>
        <dbReference type="Proteomes" id="UP000281553"/>
    </source>
</evidence>
<reference evidence="2 3" key="1">
    <citation type="submission" date="2018-11" db="EMBL/GenBank/DDBJ databases">
        <authorList>
            <consortium name="Pathogen Informatics"/>
        </authorList>
    </citation>
    <scope>NUCLEOTIDE SEQUENCE [LARGE SCALE GENOMIC DNA]</scope>
</reference>
<evidence type="ECO:0000313" key="2">
    <source>
        <dbReference type="EMBL" id="VDN49667.1"/>
    </source>
</evidence>
<protein>
    <submittedName>
        <fullName evidence="2">Uncharacterized protein</fullName>
    </submittedName>
</protein>
<gene>
    <name evidence="2" type="ORF">DILT_LOCUS19849</name>
</gene>
<sequence>MQLGSTLIELVSVPCDTSNFAIIGKYKGKWNRAKKLLEREIQTYRNAANAAPTPEATSTTGAATAQTSQQPSPPRLPTD</sequence>
<feature type="region of interest" description="Disordered" evidence="1">
    <location>
        <begin position="45"/>
        <end position="79"/>
    </location>
</feature>
<dbReference type="AlphaFoldDB" id="A0A3P7Q1R4"/>
<dbReference type="EMBL" id="UYRU01123212">
    <property type="protein sequence ID" value="VDN49667.1"/>
    <property type="molecule type" value="Genomic_DNA"/>
</dbReference>
<evidence type="ECO:0000256" key="1">
    <source>
        <dbReference type="SAM" id="MobiDB-lite"/>
    </source>
</evidence>
<keyword evidence="3" id="KW-1185">Reference proteome</keyword>
<accession>A0A3P7Q1R4</accession>
<organism evidence="2 3">
    <name type="scientific">Dibothriocephalus latus</name>
    <name type="common">Fish tapeworm</name>
    <name type="synonym">Diphyllobothrium latum</name>
    <dbReference type="NCBI Taxonomy" id="60516"/>
    <lineage>
        <taxon>Eukaryota</taxon>
        <taxon>Metazoa</taxon>
        <taxon>Spiralia</taxon>
        <taxon>Lophotrochozoa</taxon>
        <taxon>Platyhelminthes</taxon>
        <taxon>Cestoda</taxon>
        <taxon>Eucestoda</taxon>
        <taxon>Diphyllobothriidea</taxon>
        <taxon>Diphyllobothriidae</taxon>
        <taxon>Dibothriocephalus</taxon>
    </lineage>
</organism>
<proteinExistence type="predicted"/>
<feature type="compositionally biased region" description="Low complexity" evidence="1">
    <location>
        <begin position="47"/>
        <end position="70"/>
    </location>
</feature>
<name>A0A3P7Q1R4_DIBLA</name>